<feature type="compositionally biased region" description="Low complexity" evidence="14">
    <location>
        <begin position="2584"/>
        <end position="2603"/>
    </location>
</feature>
<reference evidence="16" key="2">
    <citation type="submission" date="2025-08" db="UniProtKB">
        <authorList>
            <consortium name="Ensembl"/>
        </authorList>
    </citation>
    <scope>IDENTIFICATION</scope>
</reference>
<feature type="region of interest" description="Disordered" evidence="14">
    <location>
        <begin position="580"/>
        <end position="660"/>
    </location>
</feature>
<dbReference type="eggNOG" id="KOG0160">
    <property type="taxonomic scope" value="Eukaryota"/>
</dbReference>
<dbReference type="InterPro" id="IPR000048">
    <property type="entry name" value="IQ_motif_EF-hand-BS"/>
</dbReference>
<protein>
    <recommendedName>
        <fullName evidence="13">Abnormal spindle-like microcephaly-associated protein homolog</fullName>
    </recommendedName>
</protein>
<evidence type="ECO:0000256" key="10">
    <source>
        <dbReference type="ARBA" id="ARBA00023242"/>
    </source>
</evidence>
<dbReference type="SMART" id="SM00015">
    <property type="entry name" value="IQ"/>
    <property type="match status" value="49"/>
</dbReference>
<keyword evidence="6" id="KW-0677">Repeat</keyword>
<dbReference type="GO" id="GO:0002052">
    <property type="term" value="P:positive regulation of neuroblast proliferation"/>
    <property type="evidence" value="ECO:0007669"/>
    <property type="project" value="Ensembl"/>
</dbReference>
<feature type="compositionally biased region" description="Basic residues" evidence="14">
    <location>
        <begin position="637"/>
        <end position="648"/>
    </location>
</feature>
<dbReference type="InterPro" id="IPR001715">
    <property type="entry name" value="CH_dom"/>
</dbReference>
<evidence type="ECO:0000313" key="17">
    <source>
        <dbReference type="Proteomes" id="UP000001074"/>
    </source>
</evidence>
<dbReference type="InterPro" id="IPR031549">
    <property type="entry name" value="ASH"/>
</dbReference>
<dbReference type="Pfam" id="PF00307">
    <property type="entry name" value="CH"/>
    <property type="match status" value="1"/>
</dbReference>
<dbReference type="FunCoup" id="G1PWD7">
    <property type="interactions" value="561"/>
</dbReference>
<keyword evidence="17" id="KW-1185">Reference proteome</keyword>
<dbReference type="GO" id="GO:0097150">
    <property type="term" value="P:neuronal stem cell population maintenance"/>
    <property type="evidence" value="ECO:0007669"/>
    <property type="project" value="Ensembl"/>
</dbReference>
<dbReference type="GeneTree" id="ENSGT00560000077332"/>
<dbReference type="GO" id="GO:0097431">
    <property type="term" value="C:mitotic spindle pole"/>
    <property type="evidence" value="ECO:0007669"/>
    <property type="project" value="Ensembl"/>
</dbReference>
<comment type="function">
    <text evidence="12">Probable role in mitotic spindle regulation and coordination of mitotic processes. May have a preferential role in regulating neurogenesis.</text>
</comment>
<dbReference type="CDD" id="cd21224">
    <property type="entry name" value="CH_ASPM_rpt2"/>
    <property type="match status" value="1"/>
</dbReference>
<accession>G1PWD7</accession>
<reference evidence="16 17" key="1">
    <citation type="journal article" date="2011" name="Nature">
        <title>A high-resolution map of human evolutionary constraint using 29 mammals.</title>
        <authorList>
            <person name="Lindblad-Toh K."/>
            <person name="Garber M."/>
            <person name="Zuk O."/>
            <person name="Lin M.F."/>
            <person name="Parker B.J."/>
            <person name="Washietl S."/>
            <person name="Kheradpour P."/>
            <person name="Ernst J."/>
            <person name="Jordan G."/>
            <person name="Mauceli E."/>
            <person name="Ward L.D."/>
            <person name="Lowe C.B."/>
            <person name="Holloway A.K."/>
            <person name="Clamp M."/>
            <person name="Gnerre S."/>
            <person name="Alfoldi J."/>
            <person name="Beal K."/>
            <person name="Chang J."/>
            <person name="Clawson H."/>
            <person name="Cuff J."/>
            <person name="Di Palma F."/>
            <person name="Fitzgerald S."/>
            <person name="Flicek P."/>
            <person name="Guttman M."/>
            <person name="Hubisz M.J."/>
            <person name="Jaffe D.B."/>
            <person name="Jungreis I."/>
            <person name="Kent W.J."/>
            <person name="Kostka D."/>
            <person name="Lara M."/>
            <person name="Martins A.L."/>
            <person name="Massingham T."/>
            <person name="Moltke I."/>
            <person name="Raney B.J."/>
            <person name="Rasmussen M.D."/>
            <person name="Robinson J."/>
            <person name="Stark A."/>
            <person name="Vilella A.J."/>
            <person name="Wen J."/>
            <person name="Xie X."/>
            <person name="Zody M.C."/>
            <person name="Baldwin J."/>
            <person name="Bloom T."/>
            <person name="Chin C.W."/>
            <person name="Heiman D."/>
            <person name="Nicol R."/>
            <person name="Nusbaum C."/>
            <person name="Young S."/>
            <person name="Wilkinson J."/>
            <person name="Worley K.C."/>
            <person name="Kovar C.L."/>
            <person name="Muzny D.M."/>
            <person name="Gibbs R.A."/>
            <person name="Cree A."/>
            <person name="Dihn H.H."/>
            <person name="Fowler G."/>
            <person name="Jhangiani S."/>
            <person name="Joshi V."/>
            <person name="Lee S."/>
            <person name="Lewis L.R."/>
            <person name="Nazareth L.V."/>
            <person name="Okwuonu G."/>
            <person name="Santibanez J."/>
            <person name="Warren W.C."/>
            <person name="Mardis E.R."/>
            <person name="Weinstock G.M."/>
            <person name="Wilson R.K."/>
            <person name="Delehaunty K."/>
            <person name="Dooling D."/>
            <person name="Fronik C."/>
            <person name="Fulton L."/>
            <person name="Fulton B."/>
            <person name="Graves T."/>
            <person name="Minx P."/>
            <person name="Sodergren E."/>
            <person name="Birney E."/>
            <person name="Margulies E.H."/>
            <person name="Herrero J."/>
            <person name="Green E.D."/>
            <person name="Haussler D."/>
            <person name="Siepel A."/>
            <person name="Goldman N."/>
            <person name="Pollard K.S."/>
            <person name="Pedersen J.S."/>
            <person name="Lander E.S."/>
            <person name="Kellis M."/>
        </authorList>
    </citation>
    <scope>NUCLEOTIDE SEQUENCE [LARGE SCALE GENOMIC DNA]</scope>
</reference>
<dbReference type="GO" id="GO:0051295">
    <property type="term" value="P:establishment of meiotic spindle localization"/>
    <property type="evidence" value="ECO:0007669"/>
    <property type="project" value="TreeGrafter"/>
</dbReference>
<evidence type="ECO:0000256" key="5">
    <source>
        <dbReference type="ARBA" id="ARBA00022618"/>
    </source>
</evidence>
<feature type="compositionally biased region" description="Low complexity" evidence="14">
    <location>
        <begin position="2612"/>
        <end position="2627"/>
    </location>
</feature>
<dbReference type="EMBL" id="AAPE02050913">
    <property type="status" value="NOT_ANNOTATED_CDS"/>
    <property type="molecule type" value="Genomic_DNA"/>
</dbReference>
<keyword evidence="3" id="KW-0963">Cytoplasm</keyword>
<dbReference type="InterPro" id="IPR036872">
    <property type="entry name" value="CH_dom_sf"/>
</dbReference>
<evidence type="ECO:0000256" key="13">
    <source>
        <dbReference type="ARBA" id="ARBA00070566"/>
    </source>
</evidence>
<name>G1PWD7_MYOLU</name>
<dbReference type="SUPFAM" id="SSF47576">
    <property type="entry name" value="Calponin-homology domain, CH-domain"/>
    <property type="match status" value="1"/>
</dbReference>
<feature type="domain" description="Calponin-homology (CH)" evidence="15">
    <location>
        <begin position="924"/>
        <end position="1060"/>
    </location>
</feature>
<sequence length="3322" mass="379977">RAPGRGGQGDWLSLRGGPGLHGGAARLRGRGRLGGGGPPPVLILRPLSCPRPFGCFGRLATRRFEERLPLAVSHPDAGATAVDVTPTDPPPGPALIGVLPNELQPKEKIVISVNWTPVKEGRVREILTFLVNDILKHEVILLGNAEEPRKKKRSLWDTIKKKKVSSSSSHKKRISDIQNVNQTFSVPPKADRVRSPLQACENLGGNEGCSPTENNSLILQENKIPISPISPTFKECRGDTCLPLCVRRSTTYTSLHSPENGELWTLEGAHMRKEFNGKVVTETSFDSLTGINGQIEEDGKRSLTPNCSSTWNMTQSQGDFLSPDSFVKNSRRASHKLESVPVSPDTFLKDDSRPRHLESNTIHEMYQTILSPDSFLKDNYGLNQKLESESVNPFVSPNQFVRDNMPYLSLSQPTCELSPLSKGHSQAPPSPPGQRKNEVLPLIPGSQGANSPKAIFAEPEASEMMPDGHRFTKQKQPAFPAAQDTAGQAQGTQPRRRPILSATVTKPKPAGPRERGPEPSEPKARRCLHSAVGDCGTSADDLEEEEDALHPYLPVIDPAGGNPKGCRRAAPSCKAAFQARKRKSGGGEEDAAGAIAGTGHAGERESKRIHFSPAEPRTSTAKKTNVPGTPASQCRSSRGRPHPRKKAAFKTPNSKTHKRTPRMVPVAQASLTFIKRLKTDIPRHPMPFAAKNMFYDERWKEKQQQGLTWWLNFILTPDDFAVKTHVSEVNAASLLLGGESHHKLSVPRAPTKEEVSLRAYTARRRLNRLRHAACRLFTSEDMVKAIKKLEVEIAARRLAVRRDRHLWKDVGERQKVLNWLLSYNPLWLRIGLETVFGELIALEDNSDVTGLAVFILHRLLWNPDIAAEYRHPSVPHLYRDGHEEALSAFTLKKLLLLVCFLDRAKLSRLIDHDPCLFCKDAEFKASRDVLLAFSRGFLSGEGDLSRHLSWLGLPVSHVQTPLDEFDFAVTNLAVDLQCGVRLVLTFSYHTRNWDLSKQLRIPAISRLQKMHNVELALQALRSRGVPLQDEQGGAILAKDIVDRHREKTLALLWKIALAFQVDISLNLDELKEEIDFLKRTWRVKRSTPARSRPADAVLSEKTDTRPSDSSEQRPESIRLLMEWVQAVCAFYSVRVENFTVSFSDGRVLCYLIHHYHPRCVPLDAIRQQTSQTVECAQSGSVVLNSSSESDESCLDLSLKALELAGKAPELHRELLENERRNFQLVSSAARDLGGIPAMVQHADMSNTIPDEKVVVTYLSFLCARLLDLRRETRAARRIQAAWREYKLRADLQRHQERDQAARIIQAAVLGFLTRRRLRKEAQAALAVQRRWRRLCRRRAVLRAEQAQLEKAQSQAASVIQRNWRRCSARKQFLRLRHYSVVLQSRRRMVAAVASYKRHLWAAVTIQRHWRACVRRKQDQQSYRALRASCLVIQSAFRRWRRREQRLQMRAAVTLQRAFREWRARKRAREEKAATALQAWYRAHRERQRYRHVRACVVLIQARFRGFRARKLFQRKKASVLTIQQRWRAHLQGKAERARYLQVQAAALRLQAAFRAARARGRRTQTRAACVLQAYWRMRRERARFLSLRQTVIRLQALVRKHQQLQNYRKMKSATLVIQVHFRAYIAARRAQASYQETRAAVLVLQAACRGMRARRRFRLARTSVVKIQSHCRACIARRRFLSLKHAAVQLQSIVRMRQARARYLRLRAAALFTQRRFRALKTAARRREEYRRVRAACIRLQAFARGHLVRRQLRLQSSAAVTLQSCFRMREARRRFLRVRSAALVIQRAYRARQARLSCRKRWQVLRAVTRLQAAYRGYRARQLLRRRSTAARKIQAAFRGHRERVRFRSVLWSAVTIQRWYRARRTARDLRAQFFKARTAALSLQAACRGWKVRARIRREQQAALKIQAAFRAAQAQRQFRRLRTAALVLQGRWRARAAGRRQRVTYAGLRQAVLTLQAAWRGRTARRQIQKRHECATIIQAQYRMHAQRRRWAALREAACLIQARYRAHRLGREQRFWYLKTKAAVVTLQAAFRRMRARRERARERGRAAAVIQSRYRAHRARRRYAACRASAITIQRWYRRVRAARQQRGEYLHVKEAATHLQAAYRGLRARRQLQRMHTAATAIQAVFKMHQAQGRFRQVRAAAVVIQVRYRARRQGRAQRAQYLAVLQAARVLQASWRGARVRRTLRQMQSAAVLIQSCYRRYRQQRHFLQLKRATEAVQRRYRAAQAGRLQLQSYASLRRCVICVQAAFRGRRARRRVRALHLAAAVIQRRFRALRARRRFLSLRSTAIWVQRRYRANVRAKHRRQLLRLREAAVKIQAWVRGWLVRRRLREMHRAATVVQAALRMHRARARYQALKQASVLIQRRYRAGRAVRLQREVCVGQRGAAEVLLAAQEGVKAGRLSQEQHRAAAIIQSAYRRHRWRLSHQQLRAAPGVTQERHGANEKEALDHCALSKAAACTQAGSAAPAVGERIREQHPAAITVQPHLRAVRRRKRFLQFRAAVAFVQRRRRVATAALGLRSSCRGLRGHRDGDRRLRATTRIQASRRMHRARAAHRAESSAAAVVQSHCRSYVRGTAGARRCSAARRPAPPVEAACRGPRGRRALGEASEGAVAASAGPPATRCDGPGAQQDAAWSPVARPHSGAEAHSQGEAAVTRPPALQETAPGMLGAREPAALRVRPSLRTAECHSRFVRRSRAAVTLPLSSRARRARRRFLLGRDAVAVQNRRRACASARLQRRAWLHIRSRVVIIQAWTRGFLQKRKFQRIKASALTIQAAWRSYRARRRARAVEAACRIQAWFRGWKARKGYLAVLKAVRAVQGRFRARRARARFLSVRASAVTIQRRWRATLCGRRAREHFLAMQKVIIGVALCPVKVTHFKNILWTTIDLGPIHSALRRSRSSRPRQAGSVPEYSHTSLIMSTFKALTCCSWELQLNETSERRATVRLLHFAAAARYHLAAVRIQRAYRRHAAVRSAERHLDSIICIQRWFRARLRLRRFMQICHSVIDLQHEVQERRRRQHRAASVIQAATRRFLLRREQERLRHGVVKIQALWRGYALRKKNNCTKIKAIRRSLQALSGEVREEDKLYKRTALALFHLLTYKHLSAVLEALKHLEVVTRLSPLCCENMAQSGAILKIFLLIRSCNRSVPCMEVVSYAVQVLLHVAKYEKTTAAVGAVDGCMDTLLDLLRMYWEKPGDKIADKSGSIFTKTCCLLAVLLTAPSRASDVQSRSKVADCVYSIYRLTAHKHRVDAERTLHKQSQNCSGSLPRLPETPVRARMVARLQPGWVLRRDNVQEITAPLQAVQLVMDTLGVPY</sequence>
<dbReference type="EMBL" id="AAPE02050912">
    <property type="status" value="NOT_ANNOTATED_CDS"/>
    <property type="molecule type" value="Genomic_DNA"/>
</dbReference>
<evidence type="ECO:0000256" key="7">
    <source>
        <dbReference type="ARBA" id="ARBA00022776"/>
    </source>
</evidence>
<dbReference type="CDD" id="cd23767">
    <property type="entry name" value="IQCD"/>
    <property type="match status" value="3"/>
</dbReference>
<dbReference type="Pfam" id="PF15780">
    <property type="entry name" value="ASH"/>
    <property type="match status" value="1"/>
</dbReference>
<feature type="region of interest" description="Disordered" evidence="14">
    <location>
        <begin position="467"/>
        <end position="527"/>
    </location>
</feature>
<reference evidence="16" key="3">
    <citation type="submission" date="2025-09" db="UniProtKB">
        <authorList>
            <consortium name="Ensembl"/>
        </authorList>
    </citation>
    <scope>IDENTIFICATION</scope>
</reference>
<dbReference type="GO" id="GO:0008356">
    <property type="term" value="P:asymmetric cell division"/>
    <property type="evidence" value="ECO:0007669"/>
    <property type="project" value="Ensembl"/>
</dbReference>
<evidence type="ECO:0000256" key="6">
    <source>
        <dbReference type="ARBA" id="ARBA00022737"/>
    </source>
</evidence>
<feature type="region of interest" description="Disordered" evidence="14">
    <location>
        <begin position="1092"/>
        <end position="1113"/>
    </location>
</feature>
<dbReference type="Gene3D" id="1.10.418.10">
    <property type="entry name" value="Calponin-like domain"/>
    <property type="match status" value="2"/>
</dbReference>
<evidence type="ECO:0000256" key="2">
    <source>
        <dbReference type="ARBA" id="ARBA00004496"/>
    </source>
</evidence>
<dbReference type="eggNOG" id="KOG0165">
    <property type="taxonomic scope" value="Eukaryota"/>
</dbReference>
<dbReference type="SUPFAM" id="SSF52540">
    <property type="entry name" value="P-loop containing nucleoside triphosphate hydrolases"/>
    <property type="match status" value="11"/>
</dbReference>
<dbReference type="GO" id="GO:0001764">
    <property type="term" value="P:neuron migration"/>
    <property type="evidence" value="ECO:0007669"/>
    <property type="project" value="Ensembl"/>
</dbReference>
<dbReference type="GO" id="GO:0072687">
    <property type="term" value="C:meiotic spindle"/>
    <property type="evidence" value="ECO:0007669"/>
    <property type="project" value="Ensembl"/>
</dbReference>
<dbReference type="PROSITE" id="PS50096">
    <property type="entry name" value="IQ"/>
    <property type="match status" value="37"/>
</dbReference>
<feature type="compositionally biased region" description="Basic and acidic residues" evidence="14">
    <location>
        <begin position="1098"/>
        <end position="1113"/>
    </location>
</feature>
<keyword evidence="9" id="KW-0175">Coiled coil</keyword>
<keyword evidence="5" id="KW-0132">Cell division</keyword>
<comment type="subcellular location">
    <subcellularLocation>
        <location evidence="2">Cytoplasm</location>
    </subcellularLocation>
    <subcellularLocation>
        <location evidence="1">Nucleus</location>
    </subcellularLocation>
</comment>
<dbReference type="GO" id="GO:0008584">
    <property type="term" value="P:male gonad development"/>
    <property type="evidence" value="ECO:0007669"/>
    <property type="project" value="Ensembl"/>
</dbReference>
<evidence type="ECO:0000259" key="15">
    <source>
        <dbReference type="PROSITE" id="PS50021"/>
    </source>
</evidence>
<feature type="region of interest" description="Disordered" evidence="14">
    <location>
        <begin position="1"/>
        <end position="33"/>
    </location>
</feature>
<dbReference type="Proteomes" id="UP000001074">
    <property type="component" value="Unassembled WGS sequence"/>
</dbReference>
<dbReference type="GO" id="GO:0045769">
    <property type="term" value="P:negative regulation of asymmetric cell division"/>
    <property type="evidence" value="ECO:0007669"/>
    <property type="project" value="Ensembl"/>
</dbReference>
<dbReference type="GO" id="GO:0005634">
    <property type="term" value="C:nucleus"/>
    <property type="evidence" value="ECO:0007669"/>
    <property type="project" value="UniProtKB-SubCell"/>
</dbReference>
<dbReference type="FunFam" id="1.20.5.190:FF:000008">
    <property type="entry name" value="Abnormal spindle-like microcephaly-associated protein homolog"/>
    <property type="match status" value="4"/>
</dbReference>
<dbReference type="GO" id="GO:0005516">
    <property type="term" value="F:calmodulin binding"/>
    <property type="evidence" value="ECO:0007669"/>
    <property type="project" value="UniProtKB-KW"/>
</dbReference>
<dbReference type="InterPro" id="IPR051185">
    <property type="entry name" value="ASPM"/>
</dbReference>
<keyword evidence="8" id="KW-0112">Calmodulin-binding</keyword>
<dbReference type="SMART" id="SM00033">
    <property type="entry name" value="CH"/>
    <property type="match status" value="1"/>
</dbReference>
<dbReference type="GO" id="GO:0021873">
    <property type="term" value="P:forebrain neuroblast division"/>
    <property type="evidence" value="ECO:0007669"/>
    <property type="project" value="Ensembl"/>
</dbReference>
<evidence type="ECO:0000256" key="14">
    <source>
        <dbReference type="SAM" id="MobiDB-lite"/>
    </source>
</evidence>
<dbReference type="GO" id="GO:0048589">
    <property type="term" value="P:developmental growth"/>
    <property type="evidence" value="ECO:0007669"/>
    <property type="project" value="Ensembl"/>
</dbReference>
<dbReference type="InterPro" id="IPR016024">
    <property type="entry name" value="ARM-type_fold"/>
</dbReference>
<keyword evidence="4" id="KW-0597">Phosphoprotein</keyword>
<dbReference type="GO" id="GO:0007283">
    <property type="term" value="P:spermatogenesis"/>
    <property type="evidence" value="ECO:0007669"/>
    <property type="project" value="Ensembl"/>
</dbReference>
<dbReference type="Ensembl" id="ENSMLUT00000017228.2">
    <property type="protein sequence ID" value="ENSMLUP00000015705.2"/>
    <property type="gene ID" value="ENSMLUG00000017222.2"/>
</dbReference>
<dbReference type="GO" id="GO:0045665">
    <property type="term" value="P:negative regulation of neuron differentiation"/>
    <property type="evidence" value="ECO:0007669"/>
    <property type="project" value="Ensembl"/>
</dbReference>
<evidence type="ECO:0000256" key="3">
    <source>
        <dbReference type="ARBA" id="ARBA00022490"/>
    </source>
</evidence>
<dbReference type="GO" id="GO:0090306">
    <property type="term" value="P:meiotic spindle assembly"/>
    <property type="evidence" value="ECO:0007669"/>
    <property type="project" value="Ensembl"/>
</dbReference>
<feature type="compositionally biased region" description="Basic and acidic residues" evidence="14">
    <location>
        <begin position="511"/>
        <end position="524"/>
    </location>
</feature>
<dbReference type="OMA" id="QSHWRAT"/>
<dbReference type="GO" id="GO:0000278">
    <property type="term" value="P:mitotic cell cycle"/>
    <property type="evidence" value="ECO:0007669"/>
    <property type="project" value="TreeGrafter"/>
</dbReference>
<feature type="domain" description="Calponin-homology (CH)" evidence="15">
    <location>
        <begin position="1114"/>
        <end position="1266"/>
    </location>
</feature>
<gene>
    <name evidence="16" type="primary">ASPM</name>
</gene>
<proteinExistence type="predicted"/>
<dbReference type="GO" id="GO:0021987">
    <property type="term" value="P:cerebral cortex development"/>
    <property type="evidence" value="ECO:0007669"/>
    <property type="project" value="Ensembl"/>
</dbReference>
<keyword evidence="7" id="KW-0498">Mitosis</keyword>
<dbReference type="InParanoid" id="G1PWD7"/>
<evidence type="ECO:0000256" key="4">
    <source>
        <dbReference type="ARBA" id="ARBA00022553"/>
    </source>
</evidence>
<dbReference type="GO" id="GO:0048477">
    <property type="term" value="P:oogenesis"/>
    <property type="evidence" value="ECO:0007669"/>
    <property type="project" value="Ensembl"/>
</dbReference>
<dbReference type="PANTHER" id="PTHR22706:SF1">
    <property type="entry name" value="ASSEMBLY FACTOR FOR SPINDLE MICROTUBULES"/>
    <property type="match status" value="1"/>
</dbReference>
<evidence type="ECO:0000256" key="9">
    <source>
        <dbReference type="ARBA" id="ARBA00023054"/>
    </source>
</evidence>
<evidence type="ECO:0000313" key="16">
    <source>
        <dbReference type="Ensembl" id="ENSMLUP00000015705.2"/>
    </source>
</evidence>
<feature type="region of interest" description="Disordered" evidence="14">
    <location>
        <begin position="2584"/>
        <end position="2663"/>
    </location>
</feature>
<dbReference type="GO" id="GO:0090263">
    <property type="term" value="P:positive regulation of canonical Wnt signaling pathway"/>
    <property type="evidence" value="ECO:0007669"/>
    <property type="project" value="Ensembl"/>
</dbReference>
<keyword evidence="11" id="KW-0131">Cell cycle</keyword>
<dbReference type="GO" id="GO:0030496">
    <property type="term" value="C:midbody"/>
    <property type="evidence" value="ECO:0007669"/>
    <property type="project" value="Ensembl"/>
</dbReference>
<dbReference type="EMBL" id="AAPE02050914">
    <property type="status" value="NOT_ANNOTATED_CDS"/>
    <property type="molecule type" value="Genomic_DNA"/>
</dbReference>
<dbReference type="SUPFAM" id="SSF48371">
    <property type="entry name" value="ARM repeat"/>
    <property type="match status" value="1"/>
</dbReference>
<dbReference type="PANTHER" id="PTHR22706">
    <property type="entry name" value="ASSEMBLY FACTOR FOR SPINDLE MICROTUBULES"/>
    <property type="match status" value="1"/>
</dbReference>
<feature type="compositionally biased region" description="Low complexity" evidence="14">
    <location>
        <begin position="481"/>
        <end position="493"/>
    </location>
</feature>
<dbReference type="GO" id="GO:0051661">
    <property type="term" value="P:maintenance of centrosome location"/>
    <property type="evidence" value="ECO:0007669"/>
    <property type="project" value="Ensembl"/>
</dbReference>
<evidence type="ECO:0000256" key="8">
    <source>
        <dbReference type="ARBA" id="ARBA00022860"/>
    </source>
</evidence>
<dbReference type="CDD" id="cd21223">
    <property type="entry name" value="CH_ASPM_rpt1"/>
    <property type="match status" value="1"/>
</dbReference>
<dbReference type="InterPro" id="IPR027417">
    <property type="entry name" value="P-loop_NTPase"/>
</dbReference>
<dbReference type="GO" id="GO:0036449">
    <property type="term" value="C:microtubule minus-end"/>
    <property type="evidence" value="ECO:0007669"/>
    <property type="project" value="Ensembl"/>
</dbReference>
<feature type="compositionally biased region" description="Polar residues" evidence="14">
    <location>
        <begin position="617"/>
        <end position="636"/>
    </location>
</feature>
<dbReference type="GO" id="GO:0051445">
    <property type="term" value="P:regulation of meiotic cell cycle"/>
    <property type="evidence" value="ECO:0007669"/>
    <property type="project" value="Ensembl"/>
</dbReference>
<keyword evidence="10" id="KW-0539">Nucleus</keyword>
<organism evidence="16 17">
    <name type="scientific">Myotis lucifugus</name>
    <name type="common">Little brown bat</name>
    <dbReference type="NCBI Taxonomy" id="59463"/>
    <lineage>
        <taxon>Eukaryota</taxon>
        <taxon>Metazoa</taxon>
        <taxon>Chordata</taxon>
        <taxon>Craniata</taxon>
        <taxon>Vertebrata</taxon>
        <taxon>Euteleostomi</taxon>
        <taxon>Mammalia</taxon>
        <taxon>Eutheria</taxon>
        <taxon>Laurasiatheria</taxon>
        <taxon>Chiroptera</taxon>
        <taxon>Yangochiroptera</taxon>
        <taxon>Vespertilionidae</taxon>
        <taxon>Myotis</taxon>
    </lineage>
</organism>
<dbReference type="STRING" id="59463.ENSMLUP00000015705"/>
<feature type="region of interest" description="Disordered" evidence="14">
    <location>
        <begin position="412"/>
        <end position="452"/>
    </location>
</feature>
<dbReference type="PROSITE" id="PS50021">
    <property type="entry name" value="CH"/>
    <property type="match status" value="2"/>
</dbReference>
<dbReference type="Pfam" id="PF00612">
    <property type="entry name" value="IQ"/>
    <property type="match status" value="24"/>
</dbReference>
<dbReference type="GO" id="GO:0005737">
    <property type="term" value="C:cytoplasm"/>
    <property type="evidence" value="ECO:0007669"/>
    <property type="project" value="UniProtKB-SubCell"/>
</dbReference>
<dbReference type="Gene3D" id="1.20.5.190">
    <property type="match status" value="17"/>
</dbReference>
<evidence type="ECO:0000256" key="12">
    <source>
        <dbReference type="ARBA" id="ARBA00059155"/>
    </source>
</evidence>
<evidence type="ECO:0000256" key="1">
    <source>
        <dbReference type="ARBA" id="ARBA00004123"/>
    </source>
</evidence>
<dbReference type="FunFam" id="1.10.418.10:FF:000051">
    <property type="entry name" value="Abnormal spindle-like microcephaly-associated protein homolog"/>
    <property type="match status" value="1"/>
</dbReference>
<dbReference type="HOGENOM" id="CLU_000237_0_0_1"/>
<evidence type="ECO:0000256" key="11">
    <source>
        <dbReference type="ARBA" id="ARBA00023306"/>
    </source>
</evidence>